<keyword evidence="3" id="KW-1185">Reference proteome</keyword>
<dbReference type="EMBL" id="BAAASD010000026">
    <property type="protein sequence ID" value="GAA2356967.1"/>
    <property type="molecule type" value="Genomic_DNA"/>
</dbReference>
<feature type="signal peptide" evidence="1">
    <location>
        <begin position="1"/>
        <end position="20"/>
    </location>
</feature>
<evidence type="ECO:0000256" key="1">
    <source>
        <dbReference type="SAM" id="SignalP"/>
    </source>
</evidence>
<protein>
    <recommendedName>
        <fullName evidence="4">Lipoprotein</fullName>
    </recommendedName>
</protein>
<proteinExistence type="predicted"/>
<dbReference type="RefSeq" id="WP_346176878.1">
    <property type="nucleotide sequence ID" value="NZ_BAAASD010000026.1"/>
</dbReference>
<feature type="chain" id="PRO_5046884242" description="Lipoprotein" evidence="1">
    <location>
        <begin position="21"/>
        <end position="180"/>
    </location>
</feature>
<accession>A0ABN3GP40</accession>
<sequence>MKRRGAAAARAAAACVMAVAPLTGCGVRGSDVIEAGGPATVTVFPADEQRLLLFFVSPEGRLMPVARRVGGDGSGQAVWSGQAVGPPLGDEVLAALFAGPSDGERAAGLRTRLPRPKERPAMKWSPRDVLVHLPLAVRDLSETARRQVVCTVAYAEGGDGGAEVTLAGEDGALPPTHCDA</sequence>
<keyword evidence="1" id="KW-0732">Signal</keyword>
<comment type="caution">
    <text evidence="2">The sequence shown here is derived from an EMBL/GenBank/DDBJ whole genome shotgun (WGS) entry which is preliminary data.</text>
</comment>
<name>A0ABN3GP40_9ACTN</name>
<evidence type="ECO:0008006" key="4">
    <source>
        <dbReference type="Google" id="ProtNLM"/>
    </source>
</evidence>
<gene>
    <name evidence="2" type="ORF">GCM10010246_52920</name>
</gene>
<evidence type="ECO:0000313" key="3">
    <source>
        <dbReference type="Proteomes" id="UP001500253"/>
    </source>
</evidence>
<dbReference type="Proteomes" id="UP001500253">
    <property type="component" value="Unassembled WGS sequence"/>
</dbReference>
<organism evidence="2 3">
    <name type="scientific">Streptomyces cuspidosporus</name>
    <dbReference type="NCBI Taxonomy" id="66882"/>
    <lineage>
        <taxon>Bacteria</taxon>
        <taxon>Bacillati</taxon>
        <taxon>Actinomycetota</taxon>
        <taxon>Actinomycetes</taxon>
        <taxon>Kitasatosporales</taxon>
        <taxon>Streptomycetaceae</taxon>
        <taxon>Streptomyces</taxon>
    </lineage>
</organism>
<reference evidence="2 3" key="1">
    <citation type="journal article" date="2019" name="Int. J. Syst. Evol. Microbiol.">
        <title>The Global Catalogue of Microorganisms (GCM) 10K type strain sequencing project: providing services to taxonomists for standard genome sequencing and annotation.</title>
        <authorList>
            <consortium name="The Broad Institute Genomics Platform"/>
            <consortium name="The Broad Institute Genome Sequencing Center for Infectious Disease"/>
            <person name="Wu L."/>
            <person name="Ma J."/>
        </authorList>
    </citation>
    <scope>NUCLEOTIDE SEQUENCE [LARGE SCALE GENOMIC DNA]</scope>
    <source>
        <strain evidence="2 3">JCM 4316</strain>
    </source>
</reference>
<evidence type="ECO:0000313" key="2">
    <source>
        <dbReference type="EMBL" id="GAA2356967.1"/>
    </source>
</evidence>